<gene>
    <name evidence="2" type="ORF">C9J12_09585</name>
</gene>
<dbReference type="PANTHER" id="PTHR30336">
    <property type="entry name" value="INNER MEMBRANE PROTEIN, PROBABLE PERMEASE"/>
    <property type="match status" value="1"/>
</dbReference>
<dbReference type="OrthoDB" id="2216870at2"/>
<evidence type="ECO:0000313" key="3">
    <source>
        <dbReference type="Proteomes" id="UP000240987"/>
    </source>
</evidence>
<dbReference type="InterPro" id="IPR014729">
    <property type="entry name" value="Rossmann-like_a/b/a_fold"/>
</dbReference>
<dbReference type="Gene3D" id="3.40.50.620">
    <property type="entry name" value="HUPs"/>
    <property type="match status" value="1"/>
</dbReference>
<proteinExistence type="predicted"/>
<accession>A0A2T3JJP3</accession>
<sequence>MPKHVHVLAKKIWDYHLLNQTLEKSDCIFVLCSNDVRVAEHAAKLYLAGYAPYIVFSGGEGELTKGLFGCSEAEYFAHIAVDMGVPLENILIEPQSTNTGENVQFTRELLESKDLTPNKMILVQKPFMERRTFATVMRQWPGKEVIVTSPDISFDEYPNEGLSYSDVINVMLGDLQRIKYYPQYGYSIPQDIPQDVWKAFECLVALGFDEHLVDVAS</sequence>
<keyword evidence="3" id="KW-1185">Reference proteome</keyword>
<protein>
    <recommendedName>
        <fullName evidence="1">DUF218 domain-containing protein</fullName>
    </recommendedName>
</protein>
<dbReference type="InterPro" id="IPR051599">
    <property type="entry name" value="Cell_Envelope_Assoc"/>
</dbReference>
<dbReference type="InterPro" id="IPR003848">
    <property type="entry name" value="DUF218"/>
</dbReference>
<dbReference type="Pfam" id="PF02698">
    <property type="entry name" value="DUF218"/>
    <property type="match status" value="1"/>
</dbReference>
<dbReference type="EMBL" id="PYMJ01000007">
    <property type="protein sequence ID" value="PSU49223.1"/>
    <property type="molecule type" value="Genomic_DNA"/>
</dbReference>
<dbReference type="PANTHER" id="PTHR30336:SF20">
    <property type="entry name" value="DUF218 DOMAIN-CONTAINING PROTEIN"/>
    <property type="match status" value="1"/>
</dbReference>
<dbReference type="AlphaFoldDB" id="A0A2T3JJP3"/>
<dbReference type="RefSeq" id="WP_107242497.1">
    <property type="nucleotide sequence ID" value="NZ_PYMJ01000007.1"/>
</dbReference>
<feature type="domain" description="DUF218" evidence="1">
    <location>
        <begin position="26"/>
        <end position="142"/>
    </location>
</feature>
<dbReference type="GO" id="GO:0005886">
    <property type="term" value="C:plasma membrane"/>
    <property type="evidence" value="ECO:0007669"/>
    <property type="project" value="TreeGrafter"/>
</dbReference>
<dbReference type="Proteomes" id="UP000240987">
    <property type="component" value="Unassembled WGS sequence"/>
</dbReference>
<evidence type="ECO:0000259" key="1">
    <source>
        <dbReference type="Pfam" id="PF02698"/>
    </source>
</evidence>
<reference evidence="2 3" key="1">
    <citation type="submission" date="2018-01" db="EMBL/GenBank/DDBJ databases">
        <title>Whole genome sequencing of Histamine producing bacteria.</title>
        <authorList>
            <person name="Butler K."/>
        </authorList>
    </citation>
    <scope>NUCLEOTIDE SEQUENCE [LARGE SCALE GENOMIC DNA]</scope>
    <source>
        <strain evidence="2 3">JCM 12947</strain>
    </source>
</reference>
<name>A0A2T3JJP3_9GAMM</name>
<dbReference type="CDD" id="cd06259">
    <property type="entry name" value="YdcF-like"/>
    <property type="match status" value="1"/>
</dbReference>
<organism evidence="2 3">
    <name type="scientific">Photobacterium frigidiphilum</name>
    <dbReference type="NCBI Taxonomy" id="264736"/>
    <lineage>
        <taxon>Bacteria</taxon>
        <taxon>Pseudomonadati</taxon>
        <taxon>Pseudomonadota</taxon>
        <taxon>Gammaproteobacteria</taxon>
        <taxon>Vibrionales</taxon>
        <taxon>Vibrionaceae</taxon>
        <taxon>Photobacterium</taxon>
    </lineage>
</organism>
<comment type="caution">
    <text evidence="2">The sequence shown here is derived from an EMBL/GenBank/DDBJ whole genome shotgun (WGS) entry which is preliminary data.</text>
</comment>
<evidence type="ECO:0000313" key="2">
    <source>
        <dbReference type="EMBL" id="PSU49223.1"/>
    </source>
</evidence>